<name>A0ABW4YXK0_9HYPH</name>
<evidence type="ECO:0000313" key="1">
    <source>
        <dbReference type="EMBL" id="MFD2141008.1"/>
    </source>
</evidence>
<gene>
    <name evidence="1" type="ORF">ACFSNC_11395</name>
</gene>
<keyword evidence="2" id="KW-1185">Reference proteome</keyword>
<dbReference type="EMBL" id="JBHUHD010000001">
    <property type="protein sequence ID" value="MFD2141008.1"/>
    <property type="molecule type" value="Genomic_DNA"/>
</dbReference>
<organism evidence="1 2">
    <name type="scientific">Ancylobacter oerskovii</name>
    <dbReference type="NCBI Taxonomy" id="459519"/>
    <lineage>
        <taxon>Bacteria</taxon>
        <taxon>Pseudomonadati</taxon>
        <taxon>Pseudomonadota</taxon>
        <taxon>Alphaproteobacteria</taxon>
        <taxon>Hyphomicrobiales</taxon>
        <taxon>Xanthobacteraceae</taxon>
        <taxon>Ancylobacter</taxon>
    </lineage>
</organism>
<proteinExistence type="predicted"/>
<sequence>MSGVFDLFVRSAREKRPLACRYDGHERELCVHVVGYKHGDARALAFQFAGGSASGLPSGGEWRCLFLERVRDARLIDGDWRSPPWTQPQSCVDEIVVEVGKKD</sequence>
<evidence type="ECO:0000313" key="2">
    <source>
        <dbReference type="Proteomes" id="UP001597299"/>
    </source>
</evidence>
<dbReference type="RefSeq" id="WP_213350456.1">
    <property type="nucleotide sequence ID" value="NZ_JAHBGB010000002.1"/>
</dbReference>
<reference evidence="2" key="1">
    <citation type="journal article" date="2019" name="Int. J. Syst. Evol. Microbiol.">
        <title>The Global Catalogue of Microorganisms (GCM) 10K type strain sequencing project: providing services to taxonomists for standard genome sequencing and annotation.</title>
        <authorList>
            <consortium name="The Broad Institute Genomics Platform"/>
            <consortium name="The Broad Institute Genome Sequencing Center for Infectious Disease"/>
            <person name="Wu L."/>
            <person name="Ma J."/>
        </authorList>
    </citation>
    <scope>NUCLEOTIDE SEQUENCE [LARGE SCALE GENOMIC DNA]</scope>
    <source>
        <strain evidence="2">CCM 7435</strain>
    </source>
</reference>
<dbReference type="Proteomes" id="UP001597299">
    <property type="component" value="Unassembled WGS sequence"/>
</dbReference>
<comment type="caution">
    <text evidence="1">The sequence shown here is derived from an EMBL/GenBank/DDBJ whole genome shotgun (WGS) entry which is preliminary data.</text>
</comment>
<accession>A0ABW4YXK0</accession>
<protein>
    <submittedName>
        <fullName evidence="1">Uncharacterized protein</fullName>
    </submittedName>
</protein>